<evidence type="ECO:0000259" key="8">
    <source>
        <dbReference type="PROSITE" id="PS50011"/>
    </source>
</evidence>
<feature type="region of interest" description="Disordered" evidence="6">
    <location>
        <begin position="531"/>
        <end position="571"/>
    </location>
</feature>
<evidence type="ECO:0000256" key="1">
    <source>
        <dbReference type="ARBA" id="ARBA00022679"/>
    </source>
</evidence>
<dbReference type="Proteomes" id="UP000260351">
    <property type="component" value="Unassembled WGS sequence"/>
</dbReference>
<evidence type="ECO:0000259" key="9">
    <source>
        <dbReference type="PROSITE" id="PS50885"/>
    </source>
</evidence>
<keyword evidence="2 5" id="KW-0547">Nucleotide-binding</keyword>
<keyword evidence="7" id="KW-1133">Transmembrane helix</keyword>
<dbReference type="InterPro" id="IPR000719">
    <property type="entry name" value="Prot_kinase_dom"/>
</dbReference>
<dbReference type="PANTHER" id="PTHR43289">
    <property type="entry name" value="MITOGEN-ACTIVATED PROTEIN KINASE KINASE KINASE 20-RELATED"/>
    <property type="match status" value="1"/>
</dbReference>
<evidence type="ECO:0000313" key="11">
    <source>
        <dbReference type="Proteomes" id="UP000260351"/>
    </source>
</evidence>
<keyword evidence="3" id="KW-0418">Kinase</keyword>
<dbReference type="AlphaFoldDB" id="A0A3E1KBX7"/>
<keyword evidence="7" id="KW-0472">Membrane</keyword>
<dbReference type="PROSITE" id="PS00107">
    <property type="entry name" value="PROTEIN_KINASE_ATP"/>
    <property type="match status" value="1"/>
</dbReference>
<feature type="binding site" evidence="5">
    <location>
        <position position="36"/>
    </location>
    <ligand>
        <name>ATP</name>
        <dbReference type="ChEBI" id="CHEBI:30616"/>
    </ligand>
</feature>
<dbReference type="PROSITE" id="PS00108">
    <property type="entry name" value="PROTEIN_KINASE_ST"/>
    <property type="match status" value="1"/>
</dbReference>
<dbReference type="Pfam" id="PF00069">
    <property type="entry name" value="Pkinase"/>
    <property type="match status" value="1"/>
</dbReference>
<evidence type="ECO:0000256" key="3">
    <source>
        <dbReference type="ARBA" id="ARBA00022777"/>
    </source>
</evidence>
<dbReference type="SMART" id="SM00220">
    <property type="entry name" value="S_TKc"/>
    <property type="match status" value="1"/>
</dbReference>
<dbReference type="CDD" id="cd14014">
    <property type="entry name" value="STKc_PknB_like"/>
    <property type="match status" value="1"/>
</dbReference>
<sequence>MERIGRYRIERELGRGSMSIVYEAFDPHINRHLAVKVLRERYARDLKSRQRFLREARSAGGLSHANIVTVFDVGQHEGLPFLVMERLKGQSLEEYLDEGGRLSTREILAIGIQLAGALEYAHERGVIHRDVKPSNIYFDPESGLVKLVDFGIAAIGDRSRAESEDFETIAGTPKYMAPEQIQGGELDGRTDLYALGVVLYRLLSGSMPFKAESIGALIHQIVHRPPARLQPLDDRTPVDLIDLVHRLVAKDPEARPAGGSLVLEELQEIRADLDRGLLNTVRGRPGAWRWLAALSLALIVVLGGGLTWVYHSQTSAMTESTYGYGDALASVIARETAEALILGDNTGLSNLVDDFSVNPRITYLHISNRDGHVQASTDPFLQGEPRPQPARATIEREQGAVRLLSREDGNLEFQTPIRFQTERIGTVQLGIDGEQLQAAARTTLTMLALVFVVTLIVVGVGFSLLVRRQQRSIQRVSRGLQRIARGQYDARLESDGQDVFAPLFQRFNDMANRLEERHGYLQHKPAYSPLPEVDERIDADIEETVEMDRPKEESNVLPLSERKNSEGGRGD</sequence>
<dbReference type="Gene3D" id="6.10.340.10">
    <property type="match status" value="1"/>
</dbReference>
<feature type="transmembrane region" description="Helical" evidence="7">
    <location>
        <begin position="290"/>
        <end position="310"/>
    </location>
</feature>
<reference evidence="10 11" key="1">
    <citation type="submission" date="2018-08" db="EMBL/GenBank/DDBJ databases">
        <title>Wenzhouxiangella salilacus sp. nov., a novel bacterium isolated from a saline lake in Xinjiang Province, China.</title>
        <authorList>
            <person name="Han S."/>
        </authorList>
    </citation>
    <scope>NUCLEOTIDE SEQUENCE [LARGE SCALE GENOMIC DNA]</scope>
    <source>
        <strain evidence="10 11">XDB06</strain>
    </source>
</reference>
<comment type="caution">
    <text evidence="10">The sequence shown here is derived from an EMBL/GenBank/DDBJ whole genome shotgun (WGS) entry which is preliminary data.</text>
</comment>
<evidence type="ECO:0000256" key="5">
    <source>
        <dbReference type="PROSITE-ProRule" id="PRU10141"/>
    </source>
</evidence>
<evidence type="ECO:0000256" key="7">
    <source>
        <dbReference type="SAM" id="Phobius"/>
    </source>
</evidence>
<keyword evidence="1" id="KW-0808">Transferase</keyword>
<dbReference type="OrthoDB" id="9801841at2"/>
<keyword evidence="11" id="KW-1185">Reference proteome</keyword>
<evidence type="ECO:0000256" key="4">
    <source>
        <dbReference type="ARBA" id="ARBA00022840"/>
    </source>
</evidence>
<feature type="transmembrane region" description="Helical" evidence="7">
    <location>
        <begin position="444"/>
        <end position="466"/>
    </location>
</feature>
<dbReference type="InterPro" id="IPR011009">
    <property type="entry name" value="Kinase-like_dom_sf"/>
</dbReference>
<dbReference type="GO" id="GO:0016020">
    <property type="term" value="C:membrane"/>
    <property type="evidence" value="ECO:0007669"/>
    <property type="project" value="InterPro"/>
</dbReference>
<keyword evidence="4 5" id="KW-0067">ATP-binding</keyword>
<dbReference type="SUPFAM" id="SSF56112">
    <property type="entry name" value="Protein kinase-like (PK-like)"/>
    <property type="match status" value="1"/>
</dbReference>
<evidence type="ECO:0000313" key="10">
    <source>
        <dbReference type="EMBL" id="RFF32209.1"/>
    </source>
</evidence>
<protein>
    <submittedName>
        <fullName evidence="10">HAMP domain-containing protein</fullName>
    </submittedName>
</protein>
<dbReference type="GO" id="GO:0007165">
    <property type="term" value="P:signal transduction"/>
    <property type="evidence" value="ECO:0007669"/>
    <property type="project" value="InterPro"/>
</dbReference>
<feature type="compositionally biased region" description="Basic and acidic residues" evidence="6">
    <location>
        <begin position="546"/>
        <end position="571"/>
    </location>
</feature>
<dbReference type="PROSITE" id="PS50011">
    <property type="entry name" value="PROTEIN_KINASE_DOM"/>
    <property type="match status" value="1"/>
</dbReference>
<dbReference type="EMBL" id="QUZK01000012">
    <property type="protein sequence ID" value="RFF32209.1"/>
    <property type="molecule type" value="Genomic_DNA"/>
</dbReference>
<dbReference type="PANTHER" id="PTHR43289:SF34">
    <property type="entry name" value="SERINE_THREONINE-PROTEIN KINASE YBDM-RELATED"/>
    <property type="match status" value="1"/>
</dbReference>
<dbReference type="InterPro" id="IPR008271">
    <property type="entry name" value="Ser/Thr_kinase_AS"/>
</dbReference>
<dbReference type="PROSITE" id="PS50885">
    <property type="entry name" value="HAMP"/>
    <property type="match status" value="1"/>
</dbReference>
<evidence type="ECO:0000256" key="2">
    <source>
        <dbReference type="ARBA" id="ARBA00022741"/>
    </source>
</evidence>
<feature type="domain" description="Protein kinase" evidence="8">
    <location>
        <begin position="7"/>
        <end position="267"/>
    </location>
</feature>
<dbReference type="Pfam" id="PF00672">
    <property type="entry name" value="HAMP"/>
    <property type="match status" value="1"/>
</dbReference>
<dbReference type="InterPro" id="IPR003660">
    <property type="entry name" value="HAMP_dom"/>
</dbReference>
<feature type="domain" description="HAMP" evidence="9">
    <location>
        <begin position="467"/>
        <end position="519"/>
    </location>
</feature>
<dbReference type="Gene3D" id="1.10.510.10">
    <property type="entry name" value="Transferase(Phosphotransferase) domain 1"/>
    <property type="match status" value="1"/>
</dbReference>
<dbReference type="InterPro" id="IPR017441">
    <property type="entry name" value="Protein_kinase_ATP_BS"/>
</dbReference>
<gene>
    <name evidence="10" type="ORF">DZC52_01710</name>
</gene>
<name>A0A3E1KBX7_9GAMM</name>
<keyword evidence="7" id="KW-0812">Transmembrane</keyword>
<dbReference type="GO" id="GO:0004674">
    <property type="term" value="F:protein serine/threonine kinase activity"/>
    <property type="evidence" value="ECO:0007669"/>
    <property type="project" value="TreeGrafter"/>
</dbReference>
<dbReference type="Gene3D" id="3.30.200.20">
    <property type="entry name" value="Phosphorylase Kinase, domain 1"/>
    <property type="match status" value="1"/>
</dbReference>
<dbReference type="RefSeq" id="WP_116649391.1">
    <property type="nucleotide sequence ID" value="NZ_QUZK01000012.1"/>
</dbReference>
<organism evidence="10 11">
    <name type="scientific">Wenzhouxiangella sediminis</name>
    <dbReference type="NCBI Taxonomy" id="1792836"/>
    <lineage>
        <taxon>Bacteria</taxon>
        <taxon>Pseudomonadati</taxon>
        <taxon>Pseudomonadota</taxon>
        <taxon>Gammaproteobacteria</taxon>
        <taxon>Chromatiales</taxon>
        <taxon>Wenzhouxiangellaceae</taxon>
        <taxon>Wenzhouxiangella</taxon>
    </lineage>
</organism>
<dbReference type="GO" id="GO:0005524">
    <property type="term" value="F:ATP binding"/>
    <property type="evidence" value="ECO:0007669"/>
    <property type="project" value="UniProtKB-UniRule"/>
</dbReference>
<evidence type="ECO:0000256" key="6">
    <source>
        <dbReference type="SAM" id="MobiDB-lite"/>
    </source>
</evidence>
<dbReference type="CDD" id="cd06225">
    <property type="entry name" value="HAMP"/>
    <property type="match status" value="1"/>
</dbReference>
<dbReference type="SMART" id="SM00304">
    <property type="entry name" value="HAMP"/>
    <property type="match status" value="1"/>
</dbReference>
<accession>A0A3E1KBX7</accession>
<dbReference type="SUPFAM" id="SSF158472">
    <property type="entry name" value="HAMP domain-like"/>
    <property type="match status" value="1"/>
</dbReference>
<proteinExistence type="predicted"/>